<sequence>MKSVSSSLNPYAASYIPLSKRGADHATISFEKERTLKDFKSSEVPFSEAPFRSYATVTSGSTTGHATNLRDKQTLDEDFQMNLEFLQMTYPGLSYHSLAAVYEENKEDMEATVEMLNQLESYLDESLENLPETLDIGDVTGDARDSKLKNAEGEEAASSSGNPAITMF</sequence>
<dbReference type="Proteomes" id="UP001057402">
    <property type="component" value="Chromosome 4"/>
</dbReference>
<keyword evidence="2" id="KW-1185">Reference proteome</keyword>
<name>A0ACB9RBN4_9MYRT</name>
<evidence type="ECO:0000313" key="1">
    <source>
        <dbReference type="EMBL" id="KAI4376330.1"/>
    </source>
</evidence>
<dbReference type="EMBL" id="CM042883">
    <property type="protein sequence ID" value="KAI4376330.1"/>
    <property type="molecule type" value="Genomic_DNA"/>
</dbReference>
<proteinExistence type="predicted"/>
<gene>
    <name evidence="1" type="ORF">MLD38_014107</name>
</gene>
<reference evidence="2" key="1">
    <citation type="journal article" date="2023" name="Front. Plant Sci.">
        <title>Chromosomal-level genome assembly of Melastoma candidum provides insights into trichome evolution.</title>
        <authorList>
            <person name="Zhong Y."/>
            <person name="Wu W."/>
            <person name="Sun C."/>
            <person name="Zou P."/>
            <person name="Liu Y."/>
            <person name="Dai S."/>
            <person name="Zhou R."/>
        </authorList>
    </citation>
    <scope>NUCLEOTIDE SEQUENCE [LARGE SCALE GENOMIC DNA]</scope>
</reference>
<evidence type="ECO:0000313" key="2">
    <source>
        <dbReference type="Proteomes" id="UP001057402"/>
    </source>
</evidence>
<protein>
    <submittedName>
        <fullName evidence="1">Uncharacterized protein</fullName>
    </submittedName>
</protein>
<accession>A0ACB9RBN4</accession>
<organism evidence="1 2">
    <name type="scientific">Melastoma candidum</name>
    <dbReference type="NCBI Taxonomy" id="119954"/>
    <lineage>
        <taxon>Eukaryota</taxon>
        <taxon>Viridiplantae</taxon>
        <taxon>Streptophyta</taxon>
        <taxon>Embryophyta</taxon>
        <taxon>Tracheophyta</taxon>
        <taxon>Spermatophyta</taxon>
        <taxon>Magnoliopsida</taxon>
        <taxon>eudicotyledons</taxon>
        <taxon>Gunneridae</taxon>
        <taxon>Pentapetalae</taxon>
        <taxon>rosids</taxon>
        <taxon>malvids</taxon>
        <taxon>Myrtales</taxon>
        <taxon>Melastomataceae</taxon>
        <taxon>Melastomatoideae</taxon>
        <taxon>Melastomateae</taxon>
        <taxon>Melastoma</taxon>
    </lineage>
</organism>
<comment type="caution">
    <text evidence="1">The sequence shown here is derived from an EMBL/GenBank/DDBJ whole genome shotgun (WGS) entry which is preliminary data.</text>
</comment>